<evidence type="ECO:0000313" key="7">
    <source>
        <dbReference type="Proteomes" id="UP001501411"/>
    </source>
</evidence>
<dbReference type="Proteomes" id="UP001501411">
    <property type="component" value="Unassembled WGS sequence"/>
</dbReference>
<dbReference type="PANTHER" id="PTHR32347:SF23">
    <property type="entry name" value="BLL5650 PROTEIN"/>
    <property type="match status" value="1"/>
</dbReference>
<dbReference type="PANTHER" id="PTHR32347">
    <property type="entry name" value="EFFLUX SYSTEM COMPONENT YKNX-RELATED"/>
    <property type="match status" value="1"/>
</dbReference>
<keyword evidence="4" id="KW-1133">Transmembrane helix</keyword>
<dbReference type="Gene3D" id="2.40.50.100">
    <property type="match status" value="1"/>
</dbReference>
<keyword evidence="4" id="KW-0812">Transmembrane</keyword>
<dbReference type="Pfam" id="PF25967">
    <property type="entry name" value="RND-MFP_C"/>
    <property type="match status" value="1"/>
</dbReference>
<gene>
    <name evidence="6" type="ORF">GCM10023231_35620</name>
</gene>
<evidence type="ECO:0000256" key="4">
    <source>
        <dbReference type="SAM" id="Phobius"/>
    </source>
</evidence>
<organism evidence="6 7">
    <name type="scientific">Olivibacter ginsenosidimutans</name>
    <dbReference type="NCBI Taxonomy" id="1176537"/>
    <lineage>
        <taxon>Bacteria</taxon>
        <taxon>Pseudomonadati</taxon>
        <taxon>Bacteroidota</taxon>
        <taxon>Sphingobacteriia</taxon>
        <taxon>Sphingobacteriales</taxon>
        <taxon>Sphingobacteriaceae</taxon>
        <taxon>Olivibacter</taxon>
    </lineage>
</organism>
<sequence>MDRALPKKKWNSKRIATVVGIVAIGALIFSSYYFTSGNAKLNVDAERITISAVTEGPFREFIPVNGTVMPLTTIYLDASEGGRVEEKYVEDGAMMKKGDPIMRLSNTDLELSLVNQETQVLNLLTQSQISQTNAQQASIATRNQMAEVENGLKEAKRVYELNKHLYEKKAIGRQEYEQSVNEYNYQVERAKLSRENLRTDSLRSQQSLKESRETYERTRSALELMRRKVGDLIVRAPVDGQLTAFDAEIGQKKSPGDRFGQLDVLSGFKVKADIDEHYISRIYPDLEGEFSLSDKPYKLRVKKVYTQVSNGKFQVDMEFNGDVPKGIRRGQTLNIRLALSDETKAVLLPKGGFYQQTGGNWVFKLAPDGKVAYRVDVQLGRQNPDYYEVIQGLKPGEKVVTSSYETYDKVQELNIK</sequence>
<accession>A0ABP9C662</accession>
<comment type="caution">
    <text evidence="6">The sequence shown here is derived from an EMBL/GenBank/DDBJ whole genome shotgun (WGS) entry which is preliminary data.</text>
</comment>
<evidence type="ECO:0000256" key="3">
    <source>
        <dbReference type="SAM" id="Coils"/>
    </source>
</evidence>
<feature type="transmembrane region" description="Helical" evidence="4">
    <location>
        <begin position="15"/>
        <end position="34"/>
    </location>
</feature>
<keyword evidence="4" id="KW-0472">Membrane</keyword>
<evidence type="ECO:0000313" key="6">
    <source>
        <dbReference type="EMBL" id="GAA4803479.1"/>
    </source>
</evidence>
<name>A0ABP9C662_9SPHI</name>
<dbReference type="EMBL" id="BAABIQ010000043">
    <property type="protein sequence ID" value="GAA4803479.1"/>
    <property type="molecule type" value="Genomic_DNA"/>
</dbReference>
<evidence type="ECO:0000256" key="2">
    <source>
        <dbReference type="ARBA" id="ARBA00023054"/>
    </source>
</evidence>
<proteinExistence type="predicted"/>
<protein>
    <submittedName>
        <fullName evidence="6">Efflux RND transporter periplasmic adaptor subunit</fullName>
    </submittedName>
</protein>
<dbReference type="InterPro" id="IPR058627">
    <property type="entry name" value="MdtA-like_C"/>
</dbReference>
<dbReference type="Gene3D" id="1.10.287.470">
    <property type="entry name" value="Helix hairpin bin"/>
    <property type="match status" value="1"/>
</dbReference>
<dbReference type="RefSeq" id="WP_345233909.1">
    <property type="nucleotide sequence ID" value="NZ_BAABIQ010000043.1"/>
</dbReference>
<feature type="coiled-coil region" evidence="3">
    <location>
        <begin position="173"/>
        <end position="228"/>
    </location>
</feature>
<keyword evidence="2 3" id="KW-0175">Coiled coil</keyword>
<evidence type="ECO:0000259" key="5">
    <source>
        <dbReference type="Pfam" id="PF25967"/>
    </source>
</evidence>
<dbReference type="Gene3D" id="2.40.420.20">
    <property type="match status" value="1"/>
</dbReference>
<comment type="subcellular location">
    <subcellularLocation>
        <location evidence="1">Cell envelope</location>
    </subcellularLocation>
</comment>
<dbReference type="InterPro" id="IPR050465">
    <property type="entry name" value="UPF0194_transport"/>
</dbReference>
<evidence type="ECO:0000256" key="1">
    <source>
        <dbReference type="ARBA" id="ARBA00004196"/>
    </source>
</evidence>
<keyword evidence="7" id="KW-1185">Reference proteome</keyword>
<feature type="domain" description="Multidrug resistance protein MdtA-like C-terminal permuted SH3" evidence="5">
    <location>
        <begin position="345"/>
        <end position="403"/>
    </location>
</feature>
<reference evidence="7" key="1">
    <citation type="journal article" date="2019" name="Int. J. Syst. Evol. Microbiol.">
        <title>The Global Catalogue of Microorganisms (GCM) 10K type strain sequencing project: providing services to taxonomists for standard genome sequencing and annotation.</title>
        <authorList>
            <consortium name="The Broad Institute Genomics Platform"/>
            <consortium name="The Broad Institute Genome Sequencing Center for Infectious Disease"/>
            <person name="Wu L."/>
            <person name="Ma J."/>
        </authorList>
    </citation>
    <scope>NUCLEOTIDE SEQUENCE [LARGE SCALE GENOMIC DNA]</scope>
    <source>
        <strain evidence="7">JCM 18200</strain>
    </source>
</reference>